<dbReference type="InterPro" id="IPR012816">
    <property type="entry name" value="NADAR"/>
</dbReference>
<dbReference type="KEGG" id="ams:AMIS_40650"/>
<proteinExistence type="predicted"/>
<evidence type="ECO:0000313" key="7">
    <source>
        <dbReference type="Proteomes" id="UP000007882"/>
    </source>
</evidence>
<reference evidence="6 7" key="1">
    <citation type="submission" date="2012-02" db="EMBL/GenBank/DDBJ databases">
        <title>Complete genome sequence of Actinoplanes missouriensis 431 (= NBRC 102363).</title>
        <authorList>
            <person name="Ohnishi Y."/>
            <person name="Ishikawa J."/>
            <person name="Sekine M."/>
            <person name="Hosoyama A."/>
            <person name="Harada T."/>
            <person name="Narita H."/>
            <person name="Hata T."/>
            <person name="Konno Y."/>
            <person name="Tutikane K."/>
            <person name="Fujita N."/>
            <person name="Horinouchi S."/>
            <person name="Hayakawa M."/>
        </authorList>
    </citation>
    <scope>NUCLEOTIDE SEQUENCE [LARGE SCALE GENOMIC DNA]</scope>
    <source>
        <strain evidence="7">ATCC 14538 / DSM 43046 / CBS 188.64 / JCM 3121 / NBRC 102363 / NCIMB 12654 / NRRL B-3342 / UNCC 431</strain>
    </source>
</reference>
<dbReference type="Proteomes" id="UP000007882">
    <property type="component" value="Chromosome"/>
</dbReference>
<comment type="catalytic activity">
    <reaction evidence="2">
        <text>2,5-diamino-6-hydroxy-4-(5-phosphoribosylamino)-pyrimidine + H2O = 2,5,6-triamino-4-hydroxypyrimidine + D-ribose 5-phosphate</text>
        <dbReference type="Rhea" id="RHEA:23436"/>
        <dbReference type="ChEBI" id="CHEBI:15377"/>
        <dbReference type="ChEBI" id="CHEBI:58614"/>
        <dbReference type="ChEBI" id="CHEBI:78346"/>
        <dbReference type="ChEBI" id="CHEBI:137796"/>
    </reaction>
</comment>
<feature type="domain" description="NADAR" evidence="3">
    <location>
        <begin position="235"/>
        <end position="355"/>
    </location>
</feature>
<dbReference type="AlphaFoldDB" id="I0H8E8"/>
<name>I0H8E8_ACTM4</name>
<evidence type="ECO:0000259" key="3">
    <source>
        <dbReference type="Pfam" id="PF08719"/>
    </source>
</evidence>
<dbReference type="PATRIC" id="fig|512565.3.peg.4051"/>
<gene>
    <name evidence="6" type="ordered locus">AMIS_40650</name>
</gene>
<dbReference type="eggNOG" id="COG3236">
    <property type="taxonomic scope" value="Bacteria"/>
</dbReference>
<comment type="catalytic activity">
    <reaction evidence="1">
        <text>5-amino-6-(5-phospho-D-ribosylamino)uracil + H2O = 5,6-diaminouracil + D-ribose 5-phosphate</text>
        <dbReference type="Rhea" id="RHEA:55020"/>
        <dbReference type="ChEBI" id="CHEBI:15377"/>
        <dbReference type="ChEBI" id="CHEBI:46252"/>
        <dbReference type="ChEBI" id="CHEBI:58453"/>
        <dbReference type="ChEBI" id="CHEBI:78346"/>
    </reaction>
</comment>
<dbReference type="CDD" id="cd15457">
    <property type="entry name" value="NADAR"/>
    <property type="match status" value="1"/>
</dbReference>
<dbReference type="InterPro" id="IPR056055">
    <property type="entry name" value="DUF7638"/>
</dbReference>
<dbReference type="STRING" id="512565.AMIS_40650"/>
<accession>I0H8E8</accession>
<evidence type="ECO:0000259" key="4">
    <source>
        <dbReference type="Pfam" id="PF24644"/>
    </source>
</evidence>
<evidence type="ECO:0000256" key="1">
    <source>
        <dbReference type="ARBA" id="ARBA00000022"/>
    </source>
</evidence>
<organism evidence="6 7">
    <name type="scientific">Actinoplanes missouriensis (strain ATCC 14538 / DSM 43046 / CBS 188.64 / JCM 3121 / NBRC 102363 / NCIMB 12654 / NRRL B-3342 / UNCC 431)</name>
    <dbReference type="NCBI Taxonomy" id="512565"/>
    <lineage>
        <taxon>Bacteria</taxon>
        <taxon>Bacillati</taxon>
        <taxon>Actinomycetota</taxon>
        <taxon>Actinomycetes</taxon>
        <taxon>Micromonosporales</taxon>
        <taxon>Micromonosporaceae</taxon>
        <taxon>Actinoplanes</taxon>
    </lineage>
</organism>
<dbReference type="RefSeq" id="WP_014444179.1">
    <property type="nucleotide sequence ID" value="NC_017093.1"/>
</dbReference>
<dbReference type="HOGENOM" id="CLU_743780_0_0_11"/>
<evidence type="ECO:0000313" key="6">
    <source>
        <dbReference type="EMBL" id="BAL89285.1"/>
    </source>
</evidence>
<sequence>MALDRRTYRTVDGERIEGTWRPIFIRNGRNYFLTDLLIFADGALYCWEWVDLDGLRSKLESGWVATALEPGVTASAHHLASWVLTDPMTAVSAEDLLGEVADEIDQLNGRPDSTSRCMAALDRYLASRAEEDREALRRAYLAIPEHLRVYALGDMDYRDWPLQVLSAPLGPDDEPVTEEDRAEAFAYFDGRDQSAGEWAESRPLDGPDQPEHPTVKLAVLGRFPDEPDVVWLRNERPTPIEMGGRTYPSAVHAYWALAVTEDAAREAIRDTVTPSDAEAAAGQATIRADWPEVRLAAMHAVLRAKFGQHDDLAEVLLGTGDARIEYNLSSAYWSGGSEGRNWMGRLLELVRAELRAERAGFLGERAMTRTGDQAEGSS</sequence>
<evidence type="ECO:0000259" key="5">
    <source>
        <dbReference type="Pfam" id="PF24645"/>
    </source>
</evidence>
<keyword evidence="7" id="KW-1185">Reference proteome</keyword>
<feature type="domain" description="DUF7639" evidence="5">
    <location>
        <begin position="112"/>
        <end position="198"/>
    </location>
</feature>
<evidence type="ECO:0000256" key="2">
    <source>
        <dbReference type="ARBA" id="ARBA00000751"/>
    </source>
</evidence>
<dbReference type="EMBL" id="AP012319">
    <property type="protein sequence ID" value="BAL89285.1"/>
    <property type="molecule type" value="Genomic_DNA"/>
</dbReference>
<feature type="domain" description="DUF7638" evidence="4">
    <location>
        <begin position="6"/>
        <end position="111"/>
    </location>
</feature>
<dbReference type="Pfam" id="PF24644">
    <property type="entry name" value="DUF7638"/>
    <property type="match status" value="1"/>
</dbReference>
<dbReference type="Pfam" id="PF24645">
    <property type="entry name" value="DUF7639"/>
    <property type="match status" value="1"/>
</dbReference>
<dbReference type="InterPro" id="IPR037238">
    <property type="entry name" value="YbiA-like_sf"/>
</dbReference>
<dbReference type="InterPro" id="IPR056056">
    <property type="entry name" value="DUF7639"/>
</dbReference>
<dbReference type="SUPFAM" id="SSF143990">
    <property type="entry name" value="YbiA-like"/>
    <property type="match status" value="1"/>
</dbReference>
<dbReference type="OrthoDB" id="643483at2"/>
<dbReference type="Gene3D" id="1.10.357.40">
    <property type="entry name" value="YbiA-like"/>
    <property type="match status" value="1"/>
</dbReference>
<protein>
    <submittedName>
        <fullName evidence="6">Uncharacterized protein</fullName>
    </submittedName>
</protein>
<dbReference type="Pfam" id="PF08719">
    <property type="entry name" value="NADAR"/>
    <property type="match status" value="1"/>
</dbReference>